<dbReference type="EMBL" id="JABWDY010020696">
    <property type="protein sequence ID" value="KAF5192955.1"/>
    <property type="molecule type" value="Genomic_DNA"/>
</dbReference>
<comment type="caution">
    <text evidence="1">The sequence shown here is derived from an EMBL/GenBank/DDBJ whole genome shotgun (WGS) entry which is preliminary data.</text>
</comment>
<name>A0A7J6W992_THATH</name>
<reference evidence="1 2" key="1">
    <citation type="submission" date="2020-06" db="EMBL/GenBank/DDBJ databases">
        <title>Transcriptomic and genomic resources for Thalictrum thalictroides and T. hernandezii: Facilitating candidate gene discovery in an emerging model plant lineage.</title>
        <authorList>
            <person name="Arias T."/>
            <person name="Riano-Pachon D.M."/>
            <person name="Di Stilio V.S."/>
        </authorList>
    </citation>
    <scope>NUCLEOTIDE SEQUENCE [LARGE SCALE GENOMIC DNA]</scope>
    <source>
        <strain evidence="2">cv. WT478/WT964</strain>
        <tissue evidence="1">Leaves</tissue>
    </source>
</reference>
<dbReference type="Proteomes" id="UP000554482">
    <property type="component" value="Unassembled WGS sequence"/>
</dbReference>
<evidence type="ECO:0000313" key="1">
    <source>
        <dbReference type="EMBL" id="KAF5192955.1"/>
    </source>
</evidence>
<keyword evidence="2" id="KW-1185">Reference proteome</keyword>
<proteinExistence type="predicted"/>
<evidence type="ECO:0000313" key="2">
    <source>
        <dbReference type="Proteomes" id="UP000554482"/>
    </source>
</evidence>
<dbReference type="AlphaFoldDB" id="A0A7J6W992"/>
<sequence length="83" mass="9417">MASFSPGCSEQPTSFKSFNSKQMRCAPFVILIWKHQFISVFCSFAKALWLAAGLHQLCLDVDTSSITVWMSQMVENLMKLHDN</sequence>
<gene>
    <name evidence="1" type="ORF">FRX31_017459</name>
</gene>
<accession>A0A7J6W992</accession>
<organism evidence="1 2">
    <name type="scientific">Thalictrum thalictroides</name>
    <name type="common">Rue-anemone</name>
    <name type="synonym">Anemone thalictroides</name>
    <dbReference type="NCBI Taxonomy" id="46969"/>
    <lineage>
        <taxon>Eukaryota</taxon>
        <taxon>Viridiplantae</taxon>
        <taxon>Streptophyta</taxon>
        <taxon>Embryophyta</taxon>
        <taxon>Tracheophyta</taxon>
        <taxon>Spermatophyta</taxon>
        <taxon>Magnoliopsida</taxon>
        <taxon>Ranunculales</taxon>
        <taxon>Ranunculaceae</taxon>
        <taxon>Thalictroideae</taxon>
        <taxon>Thalictrum</taxon>
    </lineage>
</organism>
<protein>
    <submittedName>
        <fullName evidence="1">Uncharacterized protein</fullName>
    </submittedName>
</protein>